<keyword evidence="2" id="KW-1185">Reference proteome</keyword>
<reference evidence="1" key="1">
    <citation type="submission" date="2022-11" db="EMBL/GenBank/DDBJ databases">
        <authorList>
            <person name="Mo P."/>
        </authorList>
    </citation>
    <scope>NUCLEOTIDE SEQUENCE</scope>
    <source>
        <strain evidence="1">HUAS 11-8</strain>
    </source>
</reference>
<proteinExistence type="predicted"/>
<evidence type="ECO:0000313" key="1">
    <source>
        <dbReference type="EMBL" id="WAL66534.1"/>
    </source>
</evidence>
<name>A0ABY7B543_9PSEU</name>
<dbReference type="EMBL" id="CP113836">
    <property type="protein sequence ID" value="WAL66534.1"/>
    <property type="molecule type" value="Genomic_DNA"/>
</dbReference>
<dbReference type="Proteomes" id="UP001163203">
    <property type="component" value="Chromosome"/>
</dbReference>
<dbReference type="NCBIfam" id="NF033532">
    <property type="entry name" value="lone7para_assoc"/>
    <property type="match status" value="1"/>
</dbReference>
<protein>
    <submittedName>
        <fullName evidence="1">Type VII secretion system-associated protein</fullName>
    </submittedName>
</protein>
<dbReference type="RefSeq" id="WP_268756667.1">
    <property type="nucleotide sequence ID" value="NZ_CP113836.1"/>
</dbReference>
<sequence>MTGAPAQRADEGLLLVIDPLWTASAEEPDPPVTAIAGAWEYTAEGLRGRFQPNPVYRPTSPDSPLDPVDEVLRRLARDDDGADDLPSALRTTMLGIAVDERGVALVRPAPDGVDAVLVTTAPGHRTRVPAPAWRDVTLEQLAAALPAKGVDVLLNPGAPASMRVPADGIREIAAGERG</sequence>
<dbReference type="InterPro" id="IPR047659">
    <property type="entry name" value="T7SS_assoc"/>
</dbReference>
<accession>A0ABY7B543</accession>
<organism evidence="1 2">
    <name type="scientific">Amycolatopsis cynarae</name>
    <dbReference type="NCBI Taxonomy" id="2995223"/>
    <lineage>
        <taxon>Bacteria</taxon>
        <taxon>Bacillati</taxon>
        <taxon>Actinomycetota</taxon>
        <taxon>Actinomycetes</taxon>
        <taxon>Pseudonocardiales</taxon>
        <taxon>Pseudonocardiaceae</taxon>
        <taxon>Amycolatopsis</taxon>
    </lineage>
</organism>
<evidence type="ECO:0000313" key="2">
    <source>
        <dbReference type="Proteomes" id="UP001163203"/>
    </source>
</evidence>
<gene>
    <name evidence="1" type="ORF">ORV05_01565</name>
</gene>